<feature type="domain" description="Cytoskeleton protein RodZ-like C-terminal" evidence="2">
    <location>
        <begin position="238"/>
        <end position="301"/>
    </location>
</feature>
<evidence type="ECO:0000259" key="2">
    <source>
        <dbReference type="Pfam" id="PF13464"/>
    </source>
</evidence>
<dbReference type="InterPro" id="IPR010982">
    <property type="entry name" value="Lambda_DNA-bd_dom_sf"/>
</dbReference>
<proteinExistence type="predicted"/>
<dbReference type="AlphaFoldDB" id="A0A1F5PKG2"/>
<dbReference type="InterPro" id="IPR050400">
    <property type="entry name" value="Bact_Cytoskel_RodZ"/>
</dbReference>
<evidence type="ECO:0000256" key="1">
    <source>
        <dbReference type="SAM" id="Phobius"/>
    </source>
</evidence>
<evidence type="ECO:0000313" key="3">
    <source>
        <dbReference type="EMBL" id="OGE90357.1"/>
    </source>
</evidence>
<keyword evidence="1" id="KW-0812">Transmembrane</keyword>
<keyword evidence="1" id="KW-0472">Membrane</keyword>
<keyword evidence="1" id="KW-1133">Transmembrane helix</keyword>
<feature type="transmembrane region" description="Helical" evidence="1">
    <location>
        <begin position="111"/>
        <end position="128"/>
    </location>
</feature>
<gene>
    <name evidence="3" type="ORF">A3E29_04715</name>
</gene>
<reference evidence="3 4" key="1">
    <citation type="journal article" date="2016" name="Nat. Commun.">
        <title>Thousands of microbial genomes shed light on interconnected biogeochemical processes in an aquifer system.</title>
        <authorList>
            <person name="Anantharaman K."/>
            <person name="Brown C.T."/>
            <person name="Hug L.A."/>
            <person name="Sharon I."/>
            <person name="Castelle C.J."/>
            <person name="Probst A.J."/>
            <person name="Thomas B.C."/>
            <person name="Singh A."/>
            <person name="Wilkins M.J."/>
            <person name="Karaoz U."/>
            <person name="Brodie E.L."/>
            <person name="Williams K.H."/>
            <person name="Hubbard S.S."/>
            <person name="Banfield J.F."/>
        </authorList>
    </citation>
    <scope>NUCLEOTIDE SEQUENCE [LARGE SCALE GENOMIC DNA]</scope>
</reference>
<dbReference type="InterPro" id="IPR025194">
    <property type="entry name" value="RodZ-like_C"/>
</dbReference>
<dbReference type="GO" id="GO:0003677">
    <property type="term" value="F:DNA binding"/>
    <property type="evidence" value="ECO:0007669"/>
    <property type="project" value="InterPro"/>
</dbReference>
<dbReference type="Gene3D" id="2.60.40.10">
    <property type="entry name" value="Immunoglobulins"/>
    <property type="match status" value="1"/>
</dbReference>
<evidence type="ECO:0000313" key="4">
    <source>
        <dbReference type="Proteomes" id="UP000177682"/>
    </source>
</evidence>
<comment type="caution">
    <text evidence="3">The sequence shown here is derived from an EMBL/GenBank/DDBJ whole genome shotgun (WGS) entry which is preliminary data.</text>
</comment>
<dbReference type="InterPro" id="IPR013783">
    <property type="entry name" value="Ig-like_fold"/>
</dbReference>
<dbReference type="Pfam" id="PF13413">
    <property type="entry name" value="HTH_25"/>
    <property type="match status" value="1"/>
</dbReference>
<protein>
    <recommendedName>
        <fullName evidence="2">Cytoskeleton protein RodZ-like C-terminal domain-containing protein</fullName>
    </recommendedName>
</protein>
<dbReference type="Pfam" id="PF13464">
    <property type="entry name" value="RodZ_C"/>
    <property type="match status" value="1"/>
</dbReference>
<dbReference type="Proteomes" id="UP000177682">
    <property type="component" value="Unassembled WGS sequence"/>
</dbReference>
<name>A0A1F5PKG2_9BACT</name>
<sequence>MPTPLFKTKTVKIDTLGEYLASVRNQFNFDIKTVSTLTQIKPAYLEHLEAGRFAALPADVYVRGFLKNLAAFYRIKEKVLIDQYEKERGFNHAPVAAKTGGYKLSFTPRNLIIGSSLLILILAVGFIGNQIRSVLAPPFLEVSEPAGDLAISGNSIVISGRGEIGAQLLINNQPSRLDANGRFTETLILGPGLNVIEIVERNKFGKVSTKTRQVTAQLPNTAPSAQAAVNLTVNIGPGNAWVYLEADGLVVERGTMLAGSSKNVSAKNQIILTSANAGSTQVIYNGKDLGKLGREGEVVRNVEFSSQ</sequence>
<dbReference type="PANTHER" id="PTHR34475">
    <property type="match status" value="1"/>
</dbReference>
<dbReference type="Gene3D" id="1.10.260.40">
    <property type="entry name" value="lambda repressor-like DNA-binding domains"/>
    <property type="match status" value="1"/>
</dbReference>
<accession>A0A1F5PKG2</accession>
<organism evidence="3 4">
    <name type="scientific">Candidatus Doudnabacteria bacterium RIFCSPHIGHO2_12_FULL_48_16</name>
    <dbReference type="NCBI Taxonomy" id="1817838"/>
    <lineage>
        <taxon>Bacteria</taxon>
        <taxon>Candidatus Doudnaibacteriota</taxon>
    </lineage>
</organism>
<dbReference type="PANTHER" id="PTHR34475:SF1">
    <property type="entry name" value="CYTOSKELETON PROTEIN RODZ"/>
    <property type="match status" value="1"/>
</dbReference>
<dbReference type="EMBL" id="MFEY01000007">
    <property type="protein sequence ID" value="OGE90357.1"/>
    <property type="molecule type" value="Genomic_DNA"/>
</dbReference>